<dbReference type="PROSITE" id="PS50835">
    <property type="entry name" value="IG_LIKE"/>
    <property type="match status" value="1"/>
</dbReference>
<dbReference type="InterPro" id="IPR003599">
    <property type="entry name" value="Ig_sub"/>
</dbReference>
<feature type="region of interest" description="Disordered" evidence="14">
    <location>
        <begin position="892"/>
        <end position="942"/>
    </location>
</feature>
<dbReference type="Pfam" id="PF13855">
    <property type="entry name" value="LRR_8"/>
    <property type="match status" value="3"/>
</dbReference>
<keyword evidence="5" id="KW-0732">Signal</keyword>
<dbReference type="PANTHER" id="PTHR24369:SF8">
    <property type="entry name" value="LEUCINE-RICH REPEAT-CONTAINING PROTEIN 4C"/>
    <property type="match status" value="1"/>
</dbReference>
<dbReference type="OMA" id="ISHITWK"/>
<dbReference type="GO" id="GO:0050804">
    <property type="term" value="P:modulation of chemical synaptic transmission"/>
    <property type="evidence" value="ECO:0007669"/>
    <property type="project" value="TreeGrafter"/>
</dbReference>
<evidence type="ECO:0000256" key="5">
    <source>
        <dbReference type="ARBA" id="ARBA00022729"/>
    </source>
</evidence>
<dbReference type="Pfam" id="PF07679">
    <property type="entry name" value="I-set"/>
    <property type="match status" value="1"/>
</dbReference>
<evidence type="ECO:0000313" key="18">
    <source>
        <dbReference type="Proteomes" id="UP000694388"/>
    </source>
</evidence>
<feature type="region of interest" description="Disordered" evidence="14">
    <location>
        <begin position="677"/>
        <end position="730"/>
    </location>
</feature>
<dbReference type="Gene3D" id="2.60.40.10">
    <property type="entry name" value="Immunoglobulins"/>
    <property type="match status" value="1"/>
</dbReference>
<evidence type="ECO:0000256" key="6">
    <source>
        <dbReference type="ARBA" id="ARBA00022737"/>
    </source>
</evidence>
<dbReference type="InterPro" id="IPR036179">
    <property type="entry name" value="Ig-like_dom_sf"/>
</dbReference>
<keyword evidence="2" id="KW-1003">Cell membrane</keyword>
<evidence type="ECO:0000256" key="3">
    <source>
        <dbReference type="ARBA" id="ARBA00022614"/>
    </source>
</evidence>
<reference evidence="17" key="1">
    <citation type="submission" date="2025-05" db="UniProtKB">
        <authorList>
            <consortium name="Ensembl"/>
        </authorList>
    </citation>
    <scope>IDENTIFICATION</scope>
</reference>
<feature type="domain" description="Ig-like" evidence="16">
    <location>
        <begin position="569"/>
        <end position="658"/>
    </location>
</feature>
<dbReference type="Ensembl" id="ENSEBUT00000001501.1">
    <property type="protein sequence ID" value="ENSEBUP00000001180.1"/>
    <property type="gene ID" value="ENSEBUG00000001094.1"/>
</dbReference>
<evidence type="ECO:0000256" key="15">
    <source>
        <dbReference type="SAM" id="Phobius"/>
    </source>
</evidence>
<keyword evidence="9 15" id="KW-0472">Membrane</keyword>
<evidence type="ECO:0000256" key="12">
    <source>
        <dbReference type="ARBA" id="ARBA00023319"/>
    </source>
</evidence>
<dbReference type="SMART" id="SM00082">
    <property type="entry name" value="LRRCT"/>
    <property type="match status" value="1"/>
</dbReference>
<dbReference type="Gene3D" id="3.80.10.10">
    <property type="entry name" value="Ribonuclease Inhibitor"/>
    <property type="match status" value="1"/>
</dbReference>
<feature type="region of interest" description="Disordered" evidence="14">
    <location>
        <begin position="851"/>
        <end position="879"/>
    </location>
</feature>
<keyword evidence="10" id="KW-1015">Disulfide bond</keyword>
<dbReference type="Proteomes" id="UP000694388">
    <property type="component" value="Unplaced"/>
</dbReference>
<evidence type="ECO:0000256" key="1">
    <source>
        <dbReference type="ARBA" id="ARBA00004167"/>
    </source>
</evidence>
<dbReference type="InterPro" id="IPR032675">
    <property type="entry name" value="LRR_dom_sf"/>
</dbReference>
<dbReference type="FunFam" id="3.80.10.10:FF:000012">
    <property type="entry name" value="Leucine rich repeat containing 4"/>
    <property type="match status" value="1"/>
</dbReference>
<dbReference type="SUPFAM" id="SSF52058">
    <property type="entry name" value="L domain-like"/>
    <property type="match status" value="1"/>
</dbReference>
<dbReference type="InterPro" id="IPR003598">
    <property type="entry name" value="Ig_sub2"/>
</dbReference>
<dbReference type="GO" id="GO:0098632">
    <property type="term" value="F:cell-cell adhesion mediator activity"/>
    <property type="evidence" value="ECO:0007669"/>
    <property type="project" value="TreeGrafter"/>
</dbReference>
<dbReference type="GO" id="GO:0098839">
    <property type="term" value="C:postsynaptic density membrane"/>
    <property type="evidence" value="ECO:0007669"/>
    <property type="project" value="TreeGrafter"/>
</dbReference>
<evidence type="ECO:0000256" key="10">
    <source>
        <dbReference type="ARBA" id="ARBA00023157"/>
    </source>
</evidence>
<feature type="transmembrane region" description="Helical" evidence="15">
    <location>
        <begin position="761"/>
        <end position="781"/>
    </location>
</feature>
<dbReference type="SUPFAM" id="SSF48726">
    <property type="entry name" value="Immunoglobulin"/>
    <property type="match status" value="1"/>
</dbReference>
<dbReference type="InterPro" id="IPR000483">
    <property type="entry name" value="Cys-rich_flank_reg_C"/>
</dbReference>
<dbReference type="SMART" id="SM00408">
    <property type="entry name" value="IGc2"/>
    <property type="match status" value="1"/>
</dbReference>
<dbReference type="SMART" id="SM00369">
    <property type="entry name" value="LRR_TYP"/>
    <property type="match status" value="8"/>
</dbReference>
<dbReference type="SMART" id="SM00409">
    <property type="entry name" value="IG"/>
    <property type="match status" value="1"/>
</dbReference>
<keyword evidence="12" id="KW-0393">Immunoglobulin domain</keyword>
<name>A0A8C4N1W1_EPTBU</name>
<evidence type="ECO:0000256" key="7">
    <source>
        <dbReference type="ARBA" id="ARBA00022989"/>
    </source>
</evidence>
<feature type="region of interest" description="Disordered" evidence="14">
    <location>
        <begin position="65"/>
        <end position="92"/>
    </location>
</feature>
<evidence type="ECO:0000256" key="8">
    <source>
        <dbReference type="ARBA" id="ARBA00023018"/>
    </source>
</evidence>
<keyword evidence="3" id="KW-0433">Leucine-rich repeat</keyword>
<dbReference type="InterPro" id="IPR050541">
    <property type="entry name" value="LRR_TM_domain-containing"/>
</dbReference>
<feature type="compositionally biased region" description="Pro residues" evidence="14">
    <location>
        <begin position="856"/>
        <end position="875"/>
    </location>
</feature>
<evidence type="ECO:0000259" key="16">
    <source>
        <dbReference type="PROSITE" id="PS50835"/>
    </source>
</evidence>
<keyword evidence="4 15" id="KW-0812">Transmembrane</keyword>
<proteinExistence type="predicted"/>
<evidence type="ECO:0000256" key="9">
    <source>
        <dbReference type="ARBA" id="ARBA00023136"/>
    </source>
</evidence>
<dbReference type="PROSITE" id="PS51450">
    <property type="entry name" value="LRR"/>
    <property type="match status" value="3"/>
</dbReference>
<organism evidence="17 18">
    <name type="scientific">Eptatretus burgeri</name>
    <name type="common">Inshore hagfish</name>
    <dbReference type="NCBI Taxonomy" id="7764"/>
    <lineage>
        <taxon>Eukaryota</taxon>
        <taxon>Metazoa</taxon>
        <taxon>Chordata</taxon>
        <taxon>Craniata</taxon>
        <taxon>Vertebrata</taxon>
        <taxon>Cyclostomata</taxon>
        <taxon>Myxini</taxon>
        <taxon>Myxiniformes</taxon>
        <taxon>Myxinidae</taxon>
        <taxon>Eptatretinae</taxon>
        <taxon>Eptatretus</taxon>
    </lineage>
</organism>
<keyword evidence="8" id="KW-0770">Synapse</keyword>
<dbReference type="PANTHER" id="PTHR24369">
    <property type="entry name" value="ANTIGEN BSP, PUTATIVE-RELATED"/>
    <property type="match status" value="1"/>
</dbReference>
<feature type="compositionally biased region" description="Basic residues" evidence="14">
    <location>
        <begin position="789"/>
        <end position="811"/>
    </location>
</feature>
<feature type="compositionally biased region" description="Gly residues" evidence="14">
    <location>
        <begin position="689"/>
        <end position="704"/>
    </location>
</feature>
<feature type="region of interest" description="Disordered" evidence="14">
    <location>
        <begin position="789"/>
        <end position="817"/>
    </location>
</feature>
<dbReference type="AlphaFoldDB" id="A0A8C4N1W1"/>
<feature type="compositionally biased region" description="Pro residues" evidence="14">
    <location>
        <begin position="897"/>
        <end position="909"/>
    </location>
</feature>
<evidence type="ECO:0000256" key="14">
    <source>
        <dbReference type="SAM" id="MobiDB-lite"/>
    </source>
</evidence>
<dbReference type="GO" id="GO:0099560">
    <property type="term" value="P:synaptic membrane adhesion"/>
    <property type="evidence" value="ECO:0007669"/>
    <property type="project" value="TreeGrafter"/>
</dbReference>
<evidence type="ECO:0000256" key="11">
    <source>
        <dbReference type="ARBA" id="ARBA00023180"/>
    </source>
</evidence>
<dbReference type="GeneTree" id="ENSGT00940000160261"/>
<dbReference type="FunFam" id="2.60.40.10:FF:000076">
    <property type="entry name" value="Leucine-rich repeat and Ig domain-containing 4"/>
    <property type="match status" value="1"/>
</dbReference>
<dbReference type="GO" id="GO:0098978">
    <property type="term" value="C:glutamatergic synapse"/>
    <property type="evidence" value="ECO:0007669"/>
    <property type="project" value="TreeGrafter"/>
</dbReference>
<evidence type="ECO:0000313" key="17">
    <source>
        <dbReference type="Ensembl" id="ENSEBUP00000001180.1"/>
    </source>
</evidence>
<dbReference type="InterPro" id="IPR007110">
    <property type="entry name" value="Ig-like_dom"/>
</dbReference>
<feature type="compositionally biased region" description="Polar residues" evidence="14">
    <location>
        <begin position="712"/>
        <end position="729"/>
    </location>
</feature>
<keyword evidence="18" id="KW-1185">Reference proteome</keyword>
<dbReference type="Ensembl" id="ENSEBUT00000001510.1">
    <property type="protein sequence ID" value="ENSEBUP00000001189.1"/>
    <property type="gene ID" value="ENSEBUG00000001094.1"/>
</dbReference>
<dbReference type="InterPro" id="IPR003591">
    <property type="entry name" value="Leu-rich_rpt_typical-subtyp"/>
</dbReference>
<evidence type="ECO:0000256" key="13">
    <source>
        <dbReference type="ARBA" id="ARBA00034109"/>
    </source>
</evidence>
<evidence type="ECO:0000256" key="4">
    <source>
        <dbReference type="ARBA" id="ARBA00022692"/>
    </source>
</evidence>
<keyword evidence="6" id="KW-0677">Repeat</keyword>
<dbReference type="InterPro" id="IPR013098">
    <property type="entry name" value="Ig_I-set"/>
</dbReference>
<feature type="compositionally biased region" description="Polar residues" evidence="14">
    <location>
        <begin position="910"/>
        <end position="924"/>
    </location>
</feature>
<keyword evidence="7 15" id="KW-1133">Transmembrane helix</keyword>
<keyword evidence="11" id="KW-0325">Glycoprotein</keyword>
<dbReference type="SMART" id="SM00013">
    <property type="entry name" value="LRRNT"/>
    <property type="match status" value="1"/>
</dbReference>
<feature type="compositionally biased region" description="Polar residues" evidence="14">
    <location>
        <begin position="65"/>
        <end position="82"/>
    </location>
</feature>
<accession>A0A8C4N1W1</accession>
<evidence type="ECO:0000256" key="2">
    <source>
        <dbReference type="ARBA" id="ARBA00022475"/>
    </source>
</evidence>
<comment type="subcellular location">
    <subcellularLocation>
        <location evidence="1">Membrane</location>
        <topology evidence="1">Single-pass membrane protein</topology>
    </subcellularLocation>
    <subcellularLocation>
        <location evidence="13">Synaptic cell membrane</location>
    </subcellularLocation>
</comment>
<protein>
    <submittedName>
        <fullName evidence="17">Leucine rich repeat containing 4B</fullName>
    </submittedName>
</protein>
<dbReference type="GO" id="GO:0050770">
    <property type="term" value="P:regulation of axonogenesis"/>
    <property type="evidence" value="ECO:0007669"/>
    <property type="project" value="TreeGrafter"/>
</dbReference>
<dbReference type="InterPro" id="IPR013783">
    <property type="entry name" value="Ig-like_fold"/>
</dbReference>
<sequence>MRRNRRMASPLPGCPAGACSPGLTWSEHLQLSTGVSSGLTSASTDPCGLTSPHQKFCDIAADPSLANSQSDPSMHCSSSHPQPSHGCSHPQAYPRLGSKANYNCRYNGNPFYKSNSNFHSTSNPNLNTINIPSLNHSVGIKKAHNYNCHSKPNGIPVHNSSSHCCPKLVADLMAKPSFIPNSKPDFCSTSNHRLSPNYSPRLPAMAVPHLAPILCGLVLCLGSLNAQPHDSLGTNTGSSGLGPQTCPAVCLCSLQLSRVQCTRRSLQDVPPGLPVNTRYLNLQENKLQVVRVGSFEHLRHLEILQLNKNSIRDIEVGAFNGLANLNTLELFDNSLTAIPSTTFAYLSKLRELWLRNNPIESIPSYAFNRIRTLRRLDLSELRKLEYISDGAFEDLGQLRHLNLGMCGLRDVPNLSPLLRLEELELSGNWLLVIRSGAFLGLGNLKNLWLMHSQIRQIERNAFDDLRSLVELNLAHNNLTSLPHDLFTPLPALHRVQLHHNPWRCNCDALWLSWWLRETGAEGWRDRGPGGDSTGSGGNTSCCARCRSPPRLRSRYIGELDQSHFTCYAPVIVEPPADHNVTEGMAVELRCRASATTSVSWFTPNGTLVTHGPYRVRISVLNDGTLNFTNVTLQDTGVYTCLVSNAAGNSSATATLNVSLSEGAGGSFTSYFTTVTVETSEPGEGEEGAEGAGSAAGGGSPGLSLGGPTPPSQWNGSGYGSRTVTVSPRDSSVAVAEVGRTGEDLGDGTMTGLDEVMRTTKIIIGCFVAITLMAAVMLVVFYKMRKNHQLNHHHHHHHHHPGLLPGSHHHHQLGQSAGGRAVEIVSVDDGGRPGGCPLSEALALAPAVSISSKLQPMDPPPSLPPPLAPLVPPQEPQNPNLTLKNSLDGFSKAQTLLLPPPPPTQPPPSSGPQYTQIPGPQMSATQLPHLPGPQPPGPQLLGSMRCSLHEPLLMRVGSKENIQETQI</sequence>
<dbReference type="InterPro" id="IPR000372">
    <property type="entry name" value="LRRNT"/>
</dbReference>
<dbReference type="InterPro" id="IPR001611">
    <property type="entry name" value="Leu-rich_rpt"/>
</dbReference>